<comment type="caution">
    <text evidence="1">The sequence shown here is derived from an EMBL/GenBank/DDBJ whole genome shotgun (WGS) entry which is preliminary data.</text>
</comment>
<evidence type="ECO:0000313" key="1">
    <source>
        <dbReference type="EMBL" id="PAV93168.1"/>
    </source>
</evidence>
<name>A0A2A2M3Y8_9BILA</name>
<protein>
    <submittedName>
        <fullName evidence="1">Uncharacterized protein</fullName>
    </submittedName>
</protein>
<dbReference type="EMBL" id="LIAE01005660">
    <property type="protein sequence ID" value="PAV93168.1"/>
    <property type="molecule type" value="Genomic_DNA"/>
</dbReference>
<keyword evidence="2" id="KW-1185">Reference proteome</keyword>
<evidence type="ECO:0000313" key="2">
    <source>
        <dbReference type="Proteomes" id="UP000218231"/>
    </source>
</evidence>
<sequence>MALLPEFRDWELPQLRDAIDREFFLLSEAHYQRYIAPAFLQQIGDYYQFQPMLCFNARCWWQHKDKRLDCRHWPPAASEAMPVWVTFDSGDRDDGWVRCEPEPPRQSDKILCNTFWFGVYALGEQYAYDIRPAYSGATLELWPRLERVLDTNIDGYLGMYDVPTEPYRWYEPTAPLWQLEGLDPASLAPGARRCNLQWYSPKGKAVRRISDLTRSYLDDWKGVRGMVSLEVHEVPVPPHPRPKT</sequence>
<dbReference type="Proteomes" id="UP000218231">
    <property type="component" value="Unassembled WGS sequence"/>
</dbReference>
<dbReference type="AlphaFoldDB" id="A0A2A2M3Y8"/>
<accession>A0A2A2M3Y8</accession>
<organism evidence="1 2">
    <name type="scientific">Diploscapter pachys</name>
    <dbReference type="NCBI Taxonomy" id="2018661"/>
    <lineage>
        <taxon>Eukaryota</taxon>
        <taxon>Metazoa</taxon>
        <taxon>Ecdysozoa</taxon>
        <taxon>Nematoda</taxon>
        <taxon>Chromadorea</taxon>
        <taxon>Rhabditida</taxon>
        <taxon>Rhabditina</taxon>
        <taxon>Rhabditomorpha</taxon>
        <taxon>Rhabditoidea</taxon>
        <taxon>Rhabditidae</taxon>
        <taxon>Diploscapter</taxon>
    </lineage>
</organism>
<proteinExistence type="predicted"/>
<reference evidence="1 2" key="1">
    <citation type="journal article" date="2017" name="Curr. Biol.">
        <title>Genome architecture and evolution of a unichromosomal asexual nematode.</title>
        <authorList>
            <person name="Fradin H."/>
            <person name="Zegar C."/>
            <person name="Gutwein M."/>
            <person name="Lucas J."/>
            <person name="Kovtun M."/>
            <person name="Corcoran D."/>
            <person name="Baugh L.R."/>
            <person name="Kiontke K."/>
            <person name="Gunsalus K."/>
            <person name="Fitch D.H."/>
            <person name="Piano F."/>
        </authorList>
    </citation>
    <scope>NUCLEOTIDE SEQUENCE [LARGE SCALE GENOMIC DNA]</scope>
    <source>
        <strain evidence="1">PF1309</strain>
    </source>
</reference>
<gene>
    <name evidence="1" type="ORF">WR25_07098</name>
</gene>